<reference evidence="1 2" key="1">
    <citation type="submission" date="2017-07" db="EMBL/GenBank/DDBJ databases">
        <title>Analysis of two Campylobacter avium genomes and identification of a novel hippuricase gene.</title>
        <authorList>
            <person name="Miller W.G."/>
            <person name="Chapman M.H."/>
            <person name="Yee E."/>
            <person name="Revez J."/>
            <person name="Bono J.L."/>
            <person name="Rossi M."/>
        </authorList>
    </citation>
    <scope>NUCLEOTIDE SEQUENCE [LARGE SCALE GENOMIC DNA]</scope>
    <source>
        <strain evidence="1 2">LMG 24591</strain>
    </source>
</reference>
<organism evidence="1 2">
    <name type="scientific">Campylobacter avium LMG 24591</name>
    <dbReference type="NCBI Taxonomy" id="522484"/>
    <lineage>
        <taxon>Bacteria</taxon>
        <taxon>Pseudomonadati</taxon>
        <taxon>Campylobacterota</taxon>
        <taxon>Epsilonproteobacteria</taxon>
        <taxon>Campylobacterales</taxon>
        <taxon>Campylobacteraceae</taxon>
        <taxon>Campylobacter</taxon>
    </lineage>
</organism>
<dbReference type="KEGG" id="cavi:CAV_1550"/>
<proteinExistence type="predicted"/>
<gene>
    <name evidence="1" type="ORF">CAV_1550</name>
</gene>
<dbReference type="Proteomes" id="UP000201169">
    <property type="component" value="Chromosome"/>
</dbReference>
<evidence type="ECO:0000313" key="2">
    <source>
        <dbReference type="Proteomes" id="UP000201169"/>
    </source>
</evidence>
<protein>
    <recommendedName>
        <fullName evidence="3">Periplasmic protein</fullName>
    </recommendedName>
</protein>
<evidence type="ECO:0008006" key="3">
    <source>
        <dbReference type="Google" id="ProtNLM"/>
    </source>
</evidence>
<dbReference type="AlphaFoldDB" id="A0A222MZY8"/>
<keyword evidence="2" id="KW-1185">Reference proteome</keyword>
<accession>A0A222MZY8</accession>
<sequence length="267" mass="30667">MVRIIFIFAFFLSNALALSTLELARNLVANPAAEAKLKLLFEGKNYTDHLGYPRWDEISTVLKTNSLLNLTLNEPTSLELSFTSTNSQAVLFIKIINDSLSEAGFVHFIPTNFKFSKERNIYTVKVDSRYLLDPGLFRQILNKNLVYITNIKKKANFAYEYELDFGGANYNPPIFVGTKKTKLKRPHKDYMLSLQNARNIYIEADTNDKWFPRILFLDKNLNLVESIHSTEQKNNLSASIPKEAQYVLIGDNFNLDNIRRGLSVELR</sequence>
<dbReference type="EMBL" id="CP022347">
    <property type="protein sequence ID" value="ASQ31156.1"/>
    <property type="molecule type" value="Genomic_DNA"/>
</dbReference>
<dbReference type="RefSeq" id="WP_094325966.1">
    <property type="nucleotide sequence ID" value="NZ_CP022347.1"/>
</dbReference>
<name>A0A222MZY8_9BACT</name>
<evidence type="ECO:0000313" key="1">
    <source>
        <dbReference type="EMBL" id="ASQ31156.1"/>
    </source>
</evidence>
<dbReference type="OrthoDB" id="5338450at2"/>